<dbReference type="EMBL" id="CP050296">
    <property type="protein sequence ID" value="QND56603.1"/>
    <property type="molecule type" value="Genomic_DNA"/>
</dbReference>
<dbReference type="Proteomes" id="UP000515465">
    <property type="component" value="Chromosome"/>
</dbReference>
<evidence type="ECO:0000256" key="1">
    <source>
        <dbReference type="SAM" id="MobiDB-lite"/>
    </source>
</evidence>
<feature type="transmembrane region" description="Helical" evidence="2">
    <location>
        <begin position="133"/>
        <end position="153"/>
    </location>
</feature>
<organism evidence="3 4">
    <name type="scientific">Mesorhizobium huakuii</name>
    <dbReference type="NCBI Taxonomy" id="28104"/>
    <lineage>
        <taxon>Bacteria</taxon>
        <taxon>Pseudomonadati</taxon>
        <taxon>Pseudomonadota</taxon>
        <taxon>Alphaproteobacteria</taxon>
        <taxon>Hyphomicrobiales</taxon>
        <taxon>Phyllobacteriaceae</taxon>
        <taxon>Mesorhizobium</taxon>
    </lineage>
</organism>
<keyword evidence="2" id="KW-1133">Transmembrane helix</keyword>
<reference evidence="4" key="1">
    <citation type="journal article" date="2020" name="Mol. Plant Microbe">
        <title>Rhizobial microsymbionts of the narrowly endemic Oxytropis species growing in Kamchatka are characterized by significant genetic diversity and possess a set of genes that are associated with T3SS and T6SS secretion systems and can affect the development of symbiosis.</title>
        <authorList>
            <person name="Safronova V."/>
            <person name="Guro P."/>
            <person name="Sazanova A."/>
            <person name="Kuznetsova I."/>
            <person name="Belimov A."/>
            <person name="Yakubov V."/>
            <person name="Chirak E."/>
            <person name="Afonin A."/>
            <person name="Gogolev Y."/>
            <person name="Andronov E."/>
            <person name="Tikhonovich I."/>
        </authorList>
    </citation>
    <scope>NUCLEOTIDE SEQUENCE [LARGE SCALE GENOMIC DNA]</scope>
    <source>
        <strain evidence="4">583</strain>
    </source>
</reference>
<evidence type="ECO:0000256" key="2">
    <source>
        <dbReference type="SAM" id="Phobius"/>
    </source>
</evidence>
<gene>
    <name evidence="3" type="ORF">HB778_08250</name>
</gene>
<feature type="region of interest" description="Disordered" evidence="1">
    <location>
        <begin position="60"/>
        <end position="79"/>
    </location>
</feature>
<accession>A0A7G6SQ21</accession>
<sequence length="161" mass="17931">MKVDSEELPRLIETVINTSFYFSNLANKLLYGAEAPSSASPEITYIDYIKLIKRGLETQRREQRRQQELERPRTPSRAAPAITDKHRAPHTLLLVQSLGALVAGLSLAFMGLYAMQGDTTVDLFGQKITSKSAGVIAIFIGAVLIVLMSRRILKTLDLMLR</sequence>
<keyword evidence="2" id="KW-0472">Membrane</keyword>
<name>A0A7G6SQ21_9HYPH</name>
<dbReference type="RefSeq" id="WP_183462916.1">
    <property type="nucleotide sequence ID" value="NZ_CP050296.1"/>
</dbReference>
<evidence type="ECO:0000313" key="3">
    <source>
        <dbReference type="EMBL" id="QND56603.1"/>
    </source>
</evidence>
<dbReference type="AlphaFoldDB" id="A0A7G6SQ21"/>
<feature type="compositionally biased region" description="Basic and acidic residues" evidence="1">
    <location>
        <begin position="60"/>
        <end position="73"/>
    </location>
</feature>
<feature type="transmembrane region" description="Helical" evidence="2">
    <location>
        <begin position="92"/>
        <end position="113"/>
    </location>
</feature>
<evidence type="ECO:0000313" key="4">
    <source>
        <dbReference type="Proteomes" id="UP000515465"/>
    </source>
</evidence>
<keyword evidence="2" id="KW-0812">Transmembrane</keyword>
<proteinExistence type="predicted"/>
<protein>
    <submittedName>
        <fullName evidence="3">Uncharacterized protein</fullName>
    </submittedName>
</protein>